<dbReference type="InterPro" id="IPR015915">
    <property type="entry name" value="Kelch-typ_b-propeller"/>
</dbReference>
<dbReference type="InterPro" id="IPR052697">
    <property type="entry name" value="FNIP_repeat"/>
</dbReference>
<dbReference type="Gene3D" id="2.120.10.80">
    <property type="entry name" value="Kelch-type beta propeller"/>
    <property type="match status" value="1"/>
</dbReference>
<dbReference type="FunCoup" id="A0A151ZCD5">
    <property type="interactions" value="39"/>
</dbReference>
<organism evidence="1 2">
    <name type="scientific">Tieghemostelium lacteum</name>
    <name type="common">Slime mold</name>
    <name type="synonym">Dictyostelium lacteum</name>
    <dbReference type="NCBI Taxonomy" id="361077"/>
    <lineage>
        <taxon>Eukaryota</taxon>
        <taxon>Amoebozoa</taxon>
        <taxon>Evosea</taxon>
        <taxon>Eumycetozoa</taxon>
        <taxon>Dictyostelia</taxon>
        <taxon>Dictyosteliales</taxon>
        <taxon>Raperosteliaceae</taxon>
        <taxon>Tieghemostelium</taxon>
    </lineage>
</organism>
<sequence>MDVDKCNPTLQKHLKPPELYCKSCNCNVCVKCVSTHKHPVTSIEDIFEEVLKESKDFSQEIRESIQLKVTDKDMNKDKFEKEIQLHYDKQVDAISQYFRELHDQLHFKEVDLKRELKSYHDNNIEHFTTLISKMEHEISESNKFIEKLQTLESNKELATPSSPTLNGSNNNEEKSAFIRNYINQQQYIKNVNDFRYQIYTFKKTDLLTNKLLDSIELFKTSSIASKGKCAIICYSENGVEKYNLTNNQELEREGPLLVKDSPESPSFSGQHNTYYLYQSNSIRDRTYLFFKTKWWLLSHNTTDKDAKTKWKISTNSPIPYSALSTIYDGRDHIYIFGGFDESVNQHVSTIYSFNIHTEKFELVGNLQIAGCVFHLSIYNDKIYILGGYCKPTGAIDRIDEFDINTRTIRNIGKLKELIQKHSYINTGIYIGTTQTFYILDFFKFYKYQQSNSSMTLLGDLSTLFDINKNQVHRSKFYFDGHDTIYLLTTASADLFQYSIIDNTWLKIPFLTNNVTFSYYYSFINQNE</sequence>
<dbReference type="OrthoDB" id="10251809at2759"/>
<name>A0A151ZCD5_TIELA</name>
<evidence type="ECO:0000313" key="2">
    <source>
        <dbReference type="Proteomes" id="UP000076078"/>
    </source>
</evidence>
<comment type="caution">
    <text evidence="1">The sequence shown here is derived from an EMBL/GenBank/DDBJ whole genome shotgun (WGS) entry which is preliminary data.</text>
</comment>
<dbReference type="Pfam" id="PF01344">
    <property type="entry name" value="Kelch_1"/>
    <property type="match status" value="1"/>
</dbReference>
<evidence type="ECO:0008006" key="3">
    <source>
        <dbReference type="Google" id="ProtNLM"/>
    </source>
</evidence>
<dbReference type="Gene3D" id="3.30.160.60">
    <property type="entry name" value="Classic Zinc Finger"/>
    <property type="match status" value="1"/>
</dbReference>
<proteinExistence type="predicted"/>
<dbReference type="SUPFAM" id="SSF57845">
    <property type="entry name" value="B-box zinc-binding domain"/>
    <property type="match status" value="1"/>
</dbReference>
<dbReference type="InterPro" id="IPR006652">
    <property type="entry name" value="Kelch_1"/>
</dbReference>
<keyword evidence="2" id="KW-1185">Reference proteome</keyword>
<dbReference type="CDD" id="cd19756">
    <property type="entry name" value="Bbox2"/>
    <property type="match status" value="1"/>
</dbReference>
<dbReference type="PANTHER" id="PTHR32031:SF47">
    <property type="entry name" value="B BOX-TYPE DOMAIN-CONTAINING PROTEIN-RELATED"/>
    <property type="match status" value="1"/>
</dbReference>
<dbReference type="AlphaFoldDB" id="A0A151ZCD5"/>
<dbReference type="Proteomes" id="UP000076078">
    <property type="component" value="Unassembled WGS sequence"/>
</dbReference>
<evidence type="ECO:0000313" key="1">
    <source>
        <dbReference type="EMBL" id="KYQ91612.1"/>
    </source>
</evidence>
<reference evidence="1 2" key="1">
    <citation type="submission" date="2015-12" db="EMBL/GenBank/DDBJ databases">
        <title>Dictyostelia acquired genes for synthesis and detection of signals that induce cell-type specialization by lateral gene transfer from prokaryotes.</title>
        <authorList>
            <person name="Gloeckner G."/>
            <person name="Schaap P."/>
        </authorList>
    </citation>
    <scope>NUCLEOTIDE SEQUENCE [LARGE SCALE GENOMIC DNA]</scope>
    <source>
        <strain evidence="1 2">TK</strain>
    </source>
</reference>
<accession>A0A151ZCD5</accession>
<protein>
    <recommendedName>
        <fullName evidence="3">B box-type domain-containing protein</fullName>
    </recommendedName>
</protein>
<gene>
    <name evidence="1" type="ORF">DLAC_07381</name>
</gene>
<dbReference type="InParanoid" id="A0A151ZCD5"/>
<dbReference type="EMBL" id="LODT01000034">
    <property type="protein sequence ID" value="KYQ91612.1"/>
    <property type="molecule type" value="Genomic_DNA"/>
</dbReference>
<dbReference type="PANTHER" id="PTHR32031">
    <property type="entry name" value="FNIP REPEAT-CONTAINING PROTEIN-RELATED-RELATED"/>
    <property type="match status" value="1"/>
</dbReference>
<dbReference type="SUPFAM" id="SSF117281">
    <property type="entry name" value="Kelch motif"/>
    <property type="match status" value="1"/>
</dbReference>